<protein>
    <submittedName>
        <fullName evidence="2">Uncharacterized protein</fullName>
    </submittedName>
</protein>
<dbReference type="HOGENOM" id="CLU_1619275_0_0_1"/>
<organism evidence="2 3">
    <name type="scientific">Pichia kudriavzevii</name>
    <name type="common">Yeast</name>
    <name type="synonym">Issatchenkia orientalis</name>
    <dbReference type="NCBI Taxonomy" id="4909"/>
    <lineage>
        <taxon>Eukaryota</taxon>
        <taxon>Fungi</taxon>
        <taxon>Dikarya</taxon>
        <taxon>Ascomycota</taxon>
        <taxon>Saccharomycotina</taxon>
        <taxon>Pichiomycetes</taxon>
        <taxon>Pichiales</taxon>
        <taxon>Pichiaceae</taxon>
        <taxon>Pichia</taxon>
    </lineage>
</organism>
<dbReference type="AlphaFoldDB" id="A0A099NV65"/>
<comment type="caution">
    <text evidence="2">The sequence shown here is derived from an EMBL/GenBank/DDBJ whole genome shotgun (WGS) entry which is preliminary data.</text>
</comment>
<dbReference type="EMBL" id="JQFK01000329">
    <property type="protein sequence ID" value="KGK35801.1"/>
    <property type="molecule type" value="Genomic_DNA"/>
</dbReference>
<name>A0A099NV65_PICKU</name>
<reference evidence="3" key="1">
    <citation type="journal article" date="2014" name="Microb. Cell Fact.">
        <title>Exploiting Issatchenkia orientalis SD108 for succinic acid production.</title>
        <authorList>
            <person name="Xiao H."/>
            <person name="Shao Z."/>
            <person name="Jiang Y."/>
            <person name="Dole S."/>
            <person name="Zhao H."/>
        </authorList>
    </citation>
    <scope>NUCLEOTIDE SEQUENCE [LARGE SCALE GENOMIC DNA]</scope>
    <source>
        <strain evidence="3">SD108</strain>
    </source>
</reference>
<proteinExistence type="predicted"/>
<dbReference type="VEuPathDB" id="FungiDB:C5L36_0D02940"/>
<keyword evidence="1" id="KW-1133">Transmembrane helix</keyword>
<evidence type="ECO:0000256" key="1">
    <source>
        <dbReference type="SAM" id="Phobius"/>
    </source>
</evidence>
<gene>
    <name evidence="2" type="ORF">JL09_g5049</name>
</gene>
<evidence type="ECO:0000313" key="2">
    <source>
        <dbReference type="EMBL" id="KGK35801.1"/>
    </source>
</evidence>
<accession>A0A099NV65</accession>
<dbReference type="Proteomes" id="UP000029867">
    <property type="component" value="Unassembled WGS sequence"/>
</dbReference>
<evidence type="ECO:0000313" key="3">
    <source>
        <dbReference type="Proteomes" id="UP000029867"/>
    </source>
</evidence>
<keyword evidence="1" id="KW-0472">Membrane</keyword>
<sequence>MNNEETYMPECSSTVPLIPHSIGSIGSGFSDGLSDAEDDGVSALSAYSAIVSTPATTTLADSIIGNPIEEVVKEKGEGKICSKSVHVREISNPLQSGILHLLEYFKFFFDGLLNLSFLSLGTIFFVDVYIACALITLLIECAYALTAKNPLKFHEKNALLERSD</sequence>
<keyword evidence="1" id="KW-0812">Transmembrane</keyword>
<feature type="transmembrane region" description="Helical" evidence="1">
    <location>
        <begin position="117"/>
        <end position="146"/>
    </location>
</feature>